<organism evidence="2 3">
    <name type="scientific">Arthrobacter phage Mufasa8</name>
    <dbReference type="NCBI Taxonomy" id="2656526"/>
    <lineage>
        <taxon>Viruses</taxon>
        <taxon>Duplodnaviria</taxon>
        <taxon>Heunggongvirae</taxon>
        <taxon>Uroviricota</taxon>
        <taxon>Caudoviricetes</taxon>
        <taxon>Mufasoctovirus</taxon>
        <taxon>Mufasoctovirus mufasa8</taxon>
    </lineage>
</organism>
<dbReference type="RefSeq" id="YP_009885125.1">
    <property type="nucleotide sequence ID" value="NC_049478.1"/>
</dbReference>
<sequence length="37" mass="4465">MTGRPLEWPDVPRRWGEKDPKQQEPEKQQEAEKEDES</sequence>
<feature type="compositionally biased region" description="Basic and acidic residues" evidence="1">
    <location>
        <begin position="10"/>
        <end position="31"/>
    </location>
</feature>
<evidence type="ECO:0000313" key="2">
    <source>
        <dbReference type="EMBL" id="QGJ93494.1"/>
    </source>
</evidence>
<accession>A0A649VMT5</accession>
<dbReference type="GeneID" id="55814498"/>
<evidence type="ECO:0000313" key="3">
    <source>
        <dbReference type="Proteomes" id="UP000427282"/>
    </source>
</evidence>
<feature type="region of interest" description="Disordered" evidence="1">
    <location>
        <begin position="1"/>
        <end position="37"/>
    </location>
</feature>
<evidence type="ECO:0000256" key="1">
    <source>
        <dbReference type="SAM" id="MobiDB-lite"/>
    </source>
</evidence>
<dbReference type="Proteomes" id="UP000427282">
    <property type="component" value="Segment"/>
</dbReference>
<keyword evidence="3" id="KW-1185">Reference proteome</keyword>
<protein>
    <submittedName>
        <fullName evidence="2">Uncharacterized protein</fullName>
    </submittedName>
</protein>
<proteinExistence type="predicted"/>
<dbReference type="KEGG" id="vg:55814498"/>
<reference evidence="2 3" key="1">
    <citation type="submission" date="2019-10" db="EMBL/GenBank/DDBJ databases">
        <authorList>
            <person name="Garlena R.A."/>
            <person name="Russell D.A."/>
            <person name="Pope W.H."/>
            <person name="Jacobs-Sera D."/>
            <person name="Hatfull G.F."/>
        </authorList>
    </citation>
    <scope>NUCLEOTIDE SEQUENCE [LARGE SCALE GENOMIC DNA]</scope>
</reference>
<name>A0A649VMT5_9CAUD</name>
<dbReference type="EMBL" id="MN586027">
    <property type="protein sequence ID" value="QGJ93494.1"/>
    <property type="molecule type" value="Genomic_DNA"/>
</dbReference>
<gene>
    <name evidence="2" type="primary">45</name>
    <name evidence="2" type="ORF">SEA_MUFASA8_45</name>
</gene>